<feature type="coiled-coil region" evidence="8">
    <location>
        <begin position="1950"/>
        <end position="2005"/>
    </location>
</feature>
<gene>
    <name evidence="11" type="ORF">RHSIM_Rhsim04G0246800</name>
</gene>
<feature type="region of interest" description="Disordered" evidence="9">
    <location>
        <begin position="109"/>
        <end position="128"/>
    </location>
</feature>
<dbReference type="PROSITE" id="PS00411">
    <property type="entry name" value="KINESIN_MOTOR_1"/>
    <property type="match status" value="1"/>
</dbReference>
<dbReference type="OrthoDB" id="3176171at2759"/>
<dbReference type="GO" id="GO:0007018">
    <property type="term" value="P:microtubule-based movement"/>
    <property type="evidence" value="ECO:0007669"/>
    <property type="project" value="InterPro"/>
</dbReference>
<dbReference type="InterPro" id="IPR036961">
    <property type="entry name" value="Kinesin_motor_dom_sf"/>
</dbReference>
<feature type="coiled-coil region" evidence="8">
    <location>
        <begin position="1774"/>
        <end position="1921"/>
    </location>
</feature>
<evidence type="ECO:0000256" key="2">
    <source>
        <dbReference type="ARBA" id="ARBA00022741"/>
    </source>
</evidence>
<protein>
    <recommendedName>
        <fullName evidence="10">Kinesin motor domain-containing protein</fullName>
    </recommendedName>
</protein>
<dbReference type="GO" id="GO:0005524">
    <property type="term" value="F:ATP binding"/>
    <property type="evidence" value="ECO:0007669"/>
    <property type="project" value="UniProtKB-UniRule"/>
</dbReference>
<keyword evidence="12" id="KW-1185">Reference proteome</keyword>
<dbReference type="Proteomes" id="UP000626092">
    <property type="component" value="Unassembled WGS sequence"/>
</dbReference>
<dbReference type="InterPro" id="IPR027417">
    <property type="entry name" value="P-loop_NTPase"/>
</dbReference>
<dbReference type="SMART" id="SM00129">
    <property type="entry name" value="KISc"/>
    <property type="match status" value="1"/>
</dbReference>
<proteinExistence type="inferred from homology"/>
<evidence type="ECO:0000313" key="11">
    <source>
        <dbReference type="EMBL" id="KAF7146500.1"/>
    </source>
</evidence>
<dbReference type="PROSITE" id="PS50067">
    <property type="entry name" value="KINESIN_MOTOR_2"/>
    <property type="match status" value="1"/>
</dbReference>
<dbReference type="Gene3D" id="3.40.850.10">
    <property type="entry name" value="Kinesin motor domain"/>
    <property type="match status" value="1"/>
</dbReference>
<dbReference type="GO" id="GO:0003777">
    <property type="term" value="F:microtubule motor activity"/>
    <property type="evidence" value="ECO:0007669"/>
    <property type="project" value="InterPro"/>
</dbReference>
<reference evidence="11" key="1">
    <citation type="submission" date="2019-11" db="EMBL/GenBank/DDBJ databases">
        <authorList>
            <person name="Liu Y."/>
            <person name="Hou J."/>
            <person name="Li T.-Q."/>
            <person name="Guan C.-H."/>
            <person name="Wu X."/>
            <person name="Wu H.-Z."/>
            <person name="Ling F."/>
            <person name="Zhang R."/>
            <person name="Shi X.-G."/>
            <person name="Ren J.-P."/>
            <person name="Chen E.-F."/>
            <person name="Sun J.-M."/>
        </authorList>
    </citation>
    <scope>NUCLEOTIDE SEQUENCE</scope>
    <source>
        <strain evidence="11">Adult_tree_wgs_1</strain>
        <tissue evidence="11">Leaves</tissue>
    </source>
</reference>
<sequence>MSKDTSSDRFLLSKTARNEGNENDFETEPSATHFPPPRTPLNSIPDPSQYQRETQDPDFDSKDKLGSTRANPRIFATPRVYGRGKAQSEPNSSQTTPVRSVYRVSNVGSTSGNFGVSRAPQYSGARGGSFSRVSRGIPLLNSEQSIEIPHFELVEDPSFWRDHNVQVLIRIRPLNNTEMVSQGYGQCLRQESAQTLVWLGHPEARFTFDHIACETISQEKLFRVAGLPMVDNCMSGYNSCMFAYGQTGSGKTYTMMGEICQMDGKLNEDCGITPRIFEYLFTRISEEEEGRRDERLNYSCKCSFLEIYNEQITDLLEPSSSNLQLREDLKKGVYVENLTEHSVNTVDDVLKLLLQGAANRKIAATYMNGESSRSHSVFTCTIESHWEKDSTTHIRFGRLNLVDLAGSERQKSSGAEGDRLKEAVNINKSLSTLGLVIMSLVDVAHGKHRHVPYRDSRLTFLLQDSLGGNSKTTIIANVSPSICSANETLSTLKFAQRAKLIQNNAKVNEDASGNVTALQRQIQQLQGQLSFLMEHYNVSKPVSNFVPKVQQSNLGHSSEGNMCDDHNTQMAGNRKMVCLEATLVGALRREKLAETAARRLDAEIEQMNRLAQQREEDAQRAKMILRFREEKIKRLELFADGLVSADKYLMEENNILKEEIQLLQGRIDRNPELTRFALENVRLLNQIRLFQEFYKEGEREKLLAEISELRNQLLETLQGNYGMHKFVYGTEQDNDAIKEVEDCKNMNSKLMREVDELRAELRKYCHQVVCGSAADFLVKYPEELKQTDKCSMVETVSNRSDSGDEMASCNQQEGEFLNYNDKKIGDALVMRSSCPQEELLHARSLIETMEFEQVRLIKELQLMQEENCIYREILSNKDLVDRESVLKLENFCKEKSDFENKREAVDMGNSNDIRSVYLQAKLDRMIKELDEARSLNCQYQEDQVTQLSWKHQTELVCEQVEMETAKTILHLQEEVAALQSELEKRLCYTAEENMRLRDKVAAKEDEIRAVSVEWERATLELTSFLIEGSKSLRDASGQIESIACSFPHVNVCLGEQVERAAKVCVEKEVTILLLHKSLEDARMLVLEMEQKLKSLKGATVALTEAQQQDNDASIKEAIQLSMPLNSDVNMIDMLENKLTYKEDPCTEAENGANGVFPGEKRLSDCAEVFLRNNSEQDISMLKTAISSGIGNQQISEMKAHENGLALDDMKGPLELARVVLLESTDVIYTCCADTEIYISALQSDVHEASSLYRELVQGFVENIHEMRKNFVELKENCRNFRLQRVEIPSSEEKIPEQENQYFLLQQIRDELSETNDRLNTIRGCIFKLWTTHDSSVRAEDLVEFDTWSAVCSTSGSDPSAESVAPEKSLYGSSSTCCNGYLREISEQELDLEGSSTSSTDGNELHKSSGLIKSLIHDKSTKQHLKEELKKANDAFNDVNVQFAALFQMTEIGDWSNTGVCFQESPGIVNGNKKHMVSRGFNQLKKLEVSPELQAFELIMREAEAGYYNVRELISHQKISQASSFFIKFEEAHATMKEADVMLNALLKANQNAKELTGVWKQAGEELMVEKEGLIKEIEQLKAFICSKDGETEMLQDQVHYNLQEVENSVSLLEESFLRMQRDVEEMFKVIYSDSLTMAKDILHCFGNSRSSLEDICSETMGQGFAPLRLHQYHVGKSPNLSRDPGFHEARLQERCLVMNTSVSEPTTVVNGVRRGEKGDQSTLSKKLESRESSPADDDLMNENLFLKKELERKEEVLKGLLFDFSLLQESASTIKDMKDESEKLIVVLSQVQQELQMKTNQLNDVLVQHTKLEDRLVDTETALFISDSHLEQAKGTVNILSNQIAELRMLLEDLYLRKSEVEVQLEEQREVVKSLEEEILRFNSSSETKLVSSIEDMEDDLKSVTIERDHLREQVGSLQDRLELAYSLVDENEAITVEARQESEACKVYAEQKEEEVKILERSVQELECTVNVLEKKVNEMEEEVEKHKLTRDSLEFELQALKERMLTVENFTEVMGSDNLDVEQQPEDQLSRQLHNKSVELHEAVKRIRLLEEEIAEQSKEMKQCKEYISELVLHAEAQASQYQHKYKTLEDMVRDVKSDEPTLTSAELSSEKTEKSSMRQRGSSSPFRCISSLVQQMNVEKDQELSQARFRIEELEALAASRQKEVCMLNTRLAAAESMTHDVIRDLLGVKLDMTNYANLVDQYQLQKLMEDTHLQAQESIAMEREIHDLRRQMNELVEERERCISEVYRRQNDVLAAEITVEQLQEREQLLAAQNEMLKVDNSNLKRRIVELDEMVKKLFGTQNVPLQIQQQRKNKAGFYIHVFSACLHEVEGARLILVKPYSWYAVQYNFTTERESRLELGNVEEETVRIVLPVLFQTNKRIYWSYSFNCSAGLSMEATMHDQKFFFDLADPFGSIYQKEETDTLKDVKTDACGERRFTIYCWVWITRFSGCSAF</sequence>
<evidence type="ECO:0000256" key="3">
    <source>
        <dbReference type="ARBA" id="ARBA00022840"/>
    </source>
</evidence>
<feature type="coiled-coil region" evidence="8">
    <location>
        <begin position="508"/>
        <end position="535"/>
    </location>
</feature>
<feature type="domain" description="Kinesin motor" evidence="10">
    <location>
        <begin position="164"/>
        <end position="501"/>
    </location>
</feature>
<feature type="region of interest" description="Disordered" evidence="9">
    <location>
        <begin position="1"/>
        <end position="103"/>
    </location>
</feature>
<dbReference type="PANTHER" id="PTHR37739:SF18">
    <property type="entry name" value="KINESIN-LIKE PROTEIN KIN-12C"/>
    <property type="match status" value="1"/>
</dbReference>
<feature type="coiled-coil region" evidence="8">
    <location>
        <begin position="2035"/>
        <end position="2094"/>
    </location>
</feature>
<keyword evidence="1" id="KW-0493">Microtubule</keyword>
<feature type="compositionally biased region" description="Polar residues" evidence="9">
    <location>
        <begin position="40"/>
        <end position="52"/>
    </location>
</feature>
<feature type="coiled-coil region" evidence="8">
    <location>
        <begin position="590"/>
        <end position="620"/>
    </location>
</feature>
<keyword evidence="4 8" id="KW-0175">Coiled coil</keyword>
<evidence type="ECO:0000256" key="5">
    <source>
        <dbReference type="ARBA" id="ARBA00023175"/>
    </source>
</evidence>
<organism evidence="11 12">
    <name type="scientific">Rhododendron simsii</name>
    <name type="common">Sims's rhododendron</name>
    <dbReference type="NCBI Taxonomy" id="118357"/>
    <lineage>
        <taxon>Eukaryota</taxon>
        <taxon>Viridiplantae</taxon>
        <taxon>Streptophyta</taxon>
        <taxon>Embryophyta</taxon>
        <taxon>Tracheophyta</taxon>
        <taxon>Spermatophyta</taxon>
        <taxon>Magnoliopsida</taxon>
        <taxon>eudicotyledons</taxon>
        <taxon>Gunneridae</taxon>
        <taxon>Pentapetalae</taxon>
        <taxon>asterids</taxon>
        <taxon>Ericales</taxon>
        <taxon>Ericaceae</taxon>
        <taxon>Ericoideae</taxon>
        <taxon>Rhodoreae</taxon>
        <taxon>Rhododendron</taxon>
    </lineage>
</organism>
<keyword evidence="5 7" id="KW-0505">Motor protein</keyword>
<evidence type="ECO:0000256" key="7">
    <source>
        <dbReference type="PROSITE-ProRule" id="PRU00283"/>
    </source>
</evidence>
<accession>A0A834HEA0</accession>
<feature type="coiled-coil region" evidence="8">
    <location>
        <begin position="699"/>
        <end position="767"/>
    </location>
</feature>
<name>A0A834HEA0_RHOSS</name>
<dbReference type="InterPro" id="IPR019821">
    <property type="entry name" value="Kinesin_motor_CS"/>
</dbReference>
<dbReference type="PRINTS" id="PR00380">
    <property type="entry name" value="KINESINHEAVY"/>
</dbReference>
<evidence type="ECO:0000256" key="6">
    <source>
        <dbReference type="ARBA" id="ARBA00034488"/>
    </source>
</evidence>
<dbReference type="CDD" id="cd01373">
    <property type="entry name" value="KISc_KLP2_like"/>
    <property type="match status" value="1"/>
</dbReference>
<feature type="coiled-coil region" evidence="8">
    <location>
        <begin position="2222"/>
        <end position="2298"/>
    </location>
</feature>
<dbReference type="Pfam" id="PF00225">
    <property type="entry name" value="Kinesin"/>
    <property type="match status" value="1"/>
</dbReference>
<comment type="similarity">
    <text evidence="6">Belongs to the TRAFAC class myosin-kinesin ATPase superfamily. Kinesin family. KIN-12 subfamily.</text>
</comment>
<evidence type="ECO:0000313" key="12">
    <source>
        <dbReference type="Proteomes" id="UP000626092"/>
    </source>
</evidence>
<dbReference type="InterPro" id="IPR001752">
    <property type="entry name" value="Kinesin_motor_dom"/>
</dbReference>
<keyword evidence="2 7" id="KW-0547">Nucleotide-binding</keyword>
<dbReference type="FunFam" id="3.40.850.10:FF:000033">
    <property type="entry name" value="Kinesin-like protein KIN-12E"/>
    <property type="match status" value="1"/>
</dbReference>
<dbReference type="GO" id="GO:0008017">
    <property type="term" value="F:microtubule binding"/>
    <property type="evidence" value="ECO:0007669"/>
    <property type="project" value="InterPro"/>
</dbReference>
<evidence type="ECO:0000256" key="4">
    <source>
        <dbReference type="ARBA" id="ARBA00023054"/>
    </source>
</evidence>
<feature type="compositionally biased region" description="Basic and acidic residues" evidence="9">
    <location>
        <begin position="1713"/>
        <end position="1733"/>
    </location>
</feature>
<evidence type="ECO:0000256" key="1">
    <source>
        <dbReference type="ARBA" id="ARBA00022701"/>
    </source>
</evidence>
<feature type="coiled-coil region" evidence="8">
    <location>
        <begin position="2140"/>
        <end position="2167"/>
    </location>
</feature>
<evidence type="ECO:0000256" key="9">
    <source>
        <dbReference type="SAM" id="MobiDB-lite"/>
    </source>
</evidence>
<keyword evidence="3 7" id="KW-0067">ATP-binding</keyword>
<evidence type="ECO:0000259" key="10">
    <source>
        <dbReference type="PROSITE" id="PS50067"/>
    </source>
</evidence>
<dbReference type="InterPro" id="IPR044986">
    <property type="entry name" value="KIF15/KIN-12"/>
</dbReference>
<feature type="compositionally biased region" description="Basic and acidic residues" evidence="9">
    <location>
        <begin position="53"/>
        <end position="66"/>
    </location>
</feature>
<feature type="compositionally biased region" description="Polar residues" evidence="9">
    <location>
        <begin position="88"/>
        <end position="98"/>
    </location>
</feature>
<comment type="caution">
    <text evidence="11">The sequence shown here is derived from an EMBL/GenBank/DDBJ whole genome shotgun (WGS) entry which is preliminary data.</text>
</comment>
<feature type="binding site" evidence="7">
    <location>
        <begin position="245"/>
        <end position="252"/>
    </location>
    <ligand>
        <name>ATP</name>
        <dbReference type="ChEBI" id="CHEBI:30616"/>
    </ligand>
</feature>
<feature type="region of interest" description="Disordered" evidence="9">
    <location>
        <begin position="1711"/>
        <end position="1737"/>
    </location>
</feature>
<evidence type="ECO:0000256" key="8">
    <source>
        <dbReference type="SAM" id="Coils"/>
    </source>
</evidence>
<dbReference type="SUPFAM" id="SSF52540">
    <property type="entry name" value="P-loop containing nucleoside triphosphate hydrolases"/>
    <property type="match status" value="1"/>
</dbReference>
<dbReference type="GO" id="GO:0005874">
    <property type="term" value="C:microtubule"/>
    <property type="evidence" value="ECO:0007669"/>
    <property type="project" value="UniProtKB-KW"/>
</dbReference>
<dbReference type="PANTHER" id="PTHR37739">
    <property type="entry name" value="KINESIN-LIKE PROTEIN KIN-12D"/>
    <property type="match status" value="1"/>
</dbReference>
<feature type="region of interest" description="Disordered" evidence="9">
    <location>
        <begin position="2099"/>
        <end position="2126"/>
    </location>
</feature>
<dbReference type="EMBL" id="WJXA01000004">
    <property type="protein sequence ID" value="KAF7146500.1"/>
    <property type="molecule type" value="Genomic_DNA"/>
</dbReference>